<evidence type="ECO:0000256" key="2">
    <source>
        <dbReference type="ARBA" id="ARBA00022475"/>
    </source>
</evidence>
<feature type="transmembrane region" description="Helical" evidence="6">
    <location>
        <begin position="21"/>
        <end position="43"/>
    </location>
</feature>
<evidence type="ECO:0000259" key="7">
    <source>
        <dbReference type="Pfam" id="PF02687"/>
    </source>
</evidence>
<feature type="transmembrane region" description="Helical" evidence="6">
    <location>
        <begin position="360"/>
        <end position="384"/>
    </location>
</feature>
<dbReference type="PANTHER" id="PTHR30572">
    <property type="entry name" value="MEMBRANE COMPONENT OF TRANSPORTER-RELATED"/>
    <property type="match status" value="1"/>
</dbReference>
<dbReference type="GeneID" id="82890330"/>
<evidence type="ECO:0000256" key="6">
    <source>
        <dbReference type="SAM" id="Phobius"/>
    </source>
</evidence>
<feature type="domain" description="ABC3 transporter permease C-terminal" evidence="7">
    <location>
        <begin position="647"/>
        <end position="758"/>
    </location>
</feature>
<keyword evidence="3 6" id="KW-0812">Transmembrane</keyword>
<proteinExistence type="predicted"/>
<evidence type="ECO:0000256" key="5">
    <source>
        <dbReference type="ARBA" id="ARBA00023136"/>
    </source>
</evidence>
<comment type="subcellular location">
    <subcellularLocation>
        <location evidence="1">Cell membrane</location>
        <topology evidence="1">Multi-pass membrane protein</topology>
    </subcellularLocation>
</comment>
<dbReference type="RefSeq" id="WP_019245160.1">
    <property type="nucleotide sequence ID" value="NZ_CAPH01000006.1"/>
</dbReference>
<gene>
    <name evidence="9" type="ORF">NQ491_01310</name>
</gene>
<protein>
    <submittedName>
        <fullName evidence="9">ABC transporter permease</fullName>
    </submittedName>
</protein>
<dbReference type="EMBL" id="CP102294">
    <property type="protein sequence ID" value="UWN57441.1"/>
    <property type="molecule type" value="Genomic_DNA"/>
</dbReference>
<dbReference type="InterPro" id="IPR003838">
    <property type="entry name" value="ABC3_permease_C"/>
</dbReference>
<dbReference type="Pfam" id="PF02687">
    <property type="entry name" value="FtsX"/>
    <property type="match status" value="2"/>
</dbReference>
<feature type="transmembrane region" description="Helical" evidence="6">
    <location>
        <begin position="405"/>
        <end position="429"/>
    </location>
</feature>
<feature type="transmembrane region" description="Helical" evidence="6">
    <location>
        <begin position="267"/>
        <end position="292"/>
    </location>
</feature>
<keyword evidence="10" id="KW-1185">Reference proteome</keyword>
<keyword evidence="4 6" id="KW-1133">Transmembrane helix</keyword>
<dbReference type="InterPro" id="IPR050250">
    <property type="entry name" value="Macrolide_Exporter_MacB"/>
</dbReference>
<dbReference type="InterPro" id="IPR025857">
    <property type="entry name" value="MacB_PCD"/>
</dbReference>
<dbReference type="Pfam" id="PF12704">
    <property type="entry name" value="MacB_PCD"/>
    <property type="match status" value="1"/>
</dbReference>
<evidence type="ECO:0000256" key="3">
    <source>
        <dbReference type="ARBA" id="ARBA00022692"/>
    </source>
</evidence>
<feature type="domain" description="MacB-like periplasmic core" evidence="8">
    <location>
        <begin position="21"/>
        <end position="188"/>
    </location>
</feature>
<keyword evidence="5 6" id="KW-0472">Membrane</keyword>
<dbReference type="Proteomes" id="UP001059295">
    <property type="component" value="Chromosome"/>
</dbReference>
<sequence length="764" mass="86052">MRHTFNLKFFLRFLNRHRLYTAINVFGFSVSLMFVILIAAYVAKELSADRHHVNGDRIYRFEHQDFAYSAYAAGRVLQDRFPEIESYCVVSYENKTLRIGEEYMQVAVDCVDSSFFHMFTIELEQGDPRHVLATRDGVVINSKFAKTLFGEESPMGKVLDIDDRQLTVTGVFADFPYGIFRTPQLITSIFNTDNLWCIESYMDCHSWELFLMARRNADLPAKTEPIRQCIKETGDYAFSHDEKAILRPMKDIFFDGFHFQNGGNKKFVLILAVVGLLILVFAVINYINLSVAQTGFRAREMAMRRMLGGTRRQLYSSIVAESILLCLFSFLLALLFSVAAENAFGWLVRTDVSVREAIDPYTAAGGLLFILLLGIVSGSIPAALISSYRPIEVMKGTFRQKTKMVYSKILIVFQYFITIALIGCTLVMIRQIRFMLRFDMGYGTEALIQADVPGNLMSSYAPLRNDLMTIGGVESVSLATFTPSSGGNNDTDPSDPDHPISYQVFMGDTAFIRTCGFEIVRDNDARTDQGTWLNEEAIRANGLTVDADEFSKNHIPIAGVLRDFRFRDLSQPVGPAKVYVVGDDNYCMNVLVRISTANDPALTFQQVSQTIEKHTDGRPFSCHFTDQLIRDWYENQLRTANAVGYLTLIAILIAALGLLAMSTYYIRQRSQEIAMRKVYGSTNAEVLRLLIAGFMKMVAVGFVLAVPVTWYIMREWLSAYTERIAIGWLTFAAAGLTAAAIALLTVYWQSCRAANANPVDSVKK</sequence>
<feature type="transmembrane region" description="Helical" evidence="6">
    <location>
        <begin position="643"/>
        <end position="666"/>
    </location>
</feature>
<name>A0ABY5UZR8_9BACT</name>
<feature type="transmembrane region" description="Helical" evidence="6">
    <location>
        <begin position="725"/>
        <end position="748"/>
    </location>
</feature>
<evidence type="ECO:0000256" key="1">
    <source>
        <dbReference type="ARBA" id="ARBA00004651"/>
    </source>
</evidence>
<evidence type="ECO:0000256" key="4">
    <source>
        <dbReference type="ARBA" id="ARBA00022989"/>
    </source>
</evidence>
<keyword evidence="2" id="KW-1003">Cell membrane</keyword>
<evidence type="ECO:0000259" key="8">
    <source>
        <dbReference type="Pfam" id="PF12704"/>
    </source>
</evidence>
<evidence type="ECO:0000313" key="10">
    <source>
        <dbReference type="Proteomes" id="UP001059295"/>
    </source>
</evidence>
<feature type="transmembrane region" description="Helical" evidence="6">
    <location>
        <begin position="687"/>
        <end position="713"/>
    </location>
</feature>
<feature type="domain" description="ABC3 transporter permease C-terminal" evidence="7">
    <location>
        <begin position="273"/>
        <end position="387"/>
    </location>
</feature>
<accession>A0ABY5UZR8</accession>
<feature type="transmembrane region" description="Helical" evidence="6">
    <location>
        <begin position="313"/>
        <end position="340"/>
    </location>
</feature>
<evidence type="ECO:0000313" key="9">
    <source>
        <dbReference type="EMBL" id="UWN57441.1"/>
    </source>
</evidence>
<organism evidence="9 10">
    <name type="scientific">Alistipes ihumii AP11</name>
    <dbReference type="NCBI Taxonomy" id="1211813"/>
    <lineage>
        <taxon>Bacteria</taxon>
        <taxon>Pseudomonadati</taxon>
        <taxon>Bacteroidota</taxon>
        <taxon>Bacteroidia</taxon>
        <taxon>Bacteroidales</taxon>
        <taxon>Rikenellaceae</taxon>
        <taxon>Alistipes</taxon>
    </lineage>
</organism>
<dbReference type="PANTHER" id="PTHR30572:SF18">
    <property type="entry name" value="ABC-TYPE MACROLIDE FAMILY EXPORT SYSTEM PERMEASE COMPONENT 2"/>
    <property type="match status" value="1"/>
</dbReference>
<reference evidence="9" key="1">
    <citation type="journal article" date="2022" name="Cell">
        <title>Design, construction, and in vivo augmentation of a complex gut microbiome.</title>
        <authorList>
            <person name="Cheng A.G."/>
            <person name="Ho P.Y."/>
            <person name="Aranda-Diaz A."/>
            <person name="Jain S."/>
            <person name="Yu F.B."/>
            <person name="Meng X."/>
            <person name="Wang M."/>
            <person name="Iakiviak M."/>
            <person name="Nagashima K."/>
            <person name="Zhao A."/>
            <person name="Murugkar P."/>
            <person name="Patil A."/>
            <person name="Atabakhsh K."/>
            <person name="Weakley A."/>
            <person name="Yan J."/>
            <person name="Brumbaugh A.R."/>
            <person name="Higginbottom S."/>
            <person name="Dimas A."/>
            <person name="Shiver A.L."/>
            <person name="Deutschbauer A."/>
            <person name="Neff N."/>
            <person name="Sonnenburg J.L."/>
            <person name="Huang K.C."/>
            <person name="Fischbach M.A."/>
        </authorList>
    </citation>
    <scope>NUCLEOTIDE SEQUENCE</scope>
    <source>
        <strain evidence="9">AP11</strain>
    </source>
</reference>